<dbReference type="Pfam" id="PF13185">
    <property type="entry name" value="GAF_2"/>
    <property type="match status" value="1"/>
</dbReference>
<accession>A0ABP8WPS2</accession>
<dbReference type="InterPro" id="IPR029016">
    <property type="entry name" value="GAF-like_dom_sf"/>
</dbReference>
<dbReference type="InterPro" id="IPR050351">
    <property type="entry name" value="BphY/WalK/GraS-like"/>
</dbReference>
<dbReference type="Pfam" id="PF00512">
    <property type="entry name" value="HisKA"/>
    <property type="match status" value="1"/>
</dbReference>
<evidence type="ECO:0000256" key="4">
    <source>
        <dbReference type="ARBA" id="ARBA00022553"/>
    </source>
</evidence>
<dbReference type="SMART" id="SM00387">
    <property type="entry name" value="HATPase_c"/>
    <property type="match status" value="1"/>
</dbReference>
<dbReference type="SUPFAM" id="SSF55781">
    <property type="entry name" value="GAF domain-like"/>
    <property type="match status" value="1"/>
</dbReference>
<sequence>MTAGPDAGDVLTRTVTQLSDADSLERVTEIVAGAVRSLMGAEGATFVLREDGHCFYADEDAIEPLWKGRRFPLGSCVSGWAMLNRQALAIPDIYVDERVPWDAYRPTFVKSLCMAPIRASDPVGALGAYWSEHHEPTRQEVRQLQVLANSTAVALENLELRGAIVRRIDERDDLAQRARELESAIHSLVHDLRSPLGAMMGYAELIAEEDLDEDKRRAFARTMVEAGNRMGDQIDRMLALYRVTNRDLEPAPVDLTALAREVGEGLVAREPERDVRLRVQDGLRAVADPTLTRMVLENLVGNAVKYTGRTEVAVIEVASGGSGAGLTTFFVRDNGAGFDPAEAARLFRPMTRLHAESDFPGTGLGLASVARIVERHGGSVSGEGRPGRGATFCFSLPSA</sequence>
<dbReference type="Gene3D" id="3.30.450.40">
    <property type="match status" value="1"/>
</dbReference>
<evidence type="ECO:0000313" key="10">
    <source>
        <dbReference type="EMBL" id="GAA4693458.1"/>
    </source>
</evidence>
<dbReference type="Gene3D" id="1.10.287.130">
    <property type="match status" value="1"/>
</dbReference>
<evidence type="ECO:0000256" key="8">
    <source>
        <dbReference type="ARBA" id="ARBA00039401"/>
    </source>
</evidence>
<dbReference type="InterPro" id="IPR036097">
    <property type="entry name" value="HisK_dim/P_sf"/>
</dbReference>
<dbReference type="SUPFAM" id="SSF47384">
    <property type="entry name" value="Homodimeric domain of signal transducing histidine kinase"/>
    <property type="match status" value="1"/>
</dbReference>
<dbReference type="InterPro" id="IPR004358">
    <property type="entry name" value="Sig_transdc_His_kin-like_C"/>
</dbReference>
<keyword evidence="4" id="KW-0597">Phosphoprotein</keyword>
<dbReference type="PROSITE" id="PS50109">
    <property type="entry name" value="HIS_KIN"/>
    <property type="match status" value="1"/>
</dbReference>
<protein>
    <recommendedName>
        <fullName evidence="8">Sensor-like histidine kinase SenX3</fullName>
        <ecNumber evidence="3">2.7.13.3</ecNumber>
    </recommendedName>
</protein>
<dbReference type="InterPro" id="IPR003594">
    <property type="entry name" value="HATPase_dom"/>
</dbReference>
<comment type="caution">
    <text evidence="10">The sequence shown here is derived from an EMBL/GenBank/DDBJ whole genome shotgun (WGS) entry which is preliminary data.</text>
</comment>
<comment type="catalytic activity">
    <reaction evidence="1">
        <text>ATP + protein L-histidine = ADP + protein N-phospho-L-histidine.</text>
        <dbReference type="EC" id="2.7.13.3"/>
    </reaction>
</comment>
<evidence type="ECO:0000259" key="9">
    <source>
        <dbReference type="PROSITE" id="PS50109"/>
    </source>
</evidence>
<dbReference type="InterPro" id="IPR003018">
    <property type="entry name" value="GAF"/>
</dbReference>
<dbReference type="PANTHER" id="PTHR42878:SF15">
    <property type="entry name" value="BACTERIOPHYTOCHROME"/>
    <property type="match status" value="1"/>
</dbReference>
<feature type="domain" description="Histidine kinase" evidence="9">
    <location>
        <begin position="187"/>
        <end position="399"/>
    </location>
</feature>
<evidence type="ECO:0000256" key="7">
    <source>
        <dbReference type="ARBA" id="ARBA00023012"/>
    </source>
</evidence>
<dbReference type="PRINTS" id="PR00344">
    <property type="entry name" value="BCTRLSENSOR"/>
</dbReference>
<dbReference type="SMART" id="SM00388">
    <property type="entry name" value="HisKA"/>
    <property type="match status" value="1"/>
</dbReference>
<evidence type="ECO:0000256" key="5">
    <source>
        <dbReference type="ARBA" id="ARBA00022679"/>
    </source>
</evidence>
<dbReference type="Gene3D" id="3.30.565.10">
    <property type="entry name" value="Histidine kinase-like ATPase, C-terminal domain"/>
    <property type="match status" value="1"/>
</dbReference>
<dbReference type="InterPro" id="IPR003661">
    <property type="entry name" value="HisK_dim/P_dom"/>
</dbReference>
<dbReference type="InterPro" id="IPR036890">
    <property type="entry name" value="HATPase_C_sf"/>
</dbReference>
<dbReference type="EMBL" id="BAABKM010000001">
    <property type="protein sequence ID" value="GAA4693458.1"/>
    <property type="molecule type" value="Genomic_DNA"/>
</dbReference>
<evidence type="ECO:0000313" key="11">
    <source>
        <dbReference type="Proteomes" id="UP001499974"/>
    </source>
</evidence>
<dbReference type="Pfam" id="PF02518">
    <property type="entry name" value="HATPase_c"/>
    <property type="match status" value="1"/>
</dbReference>
<dbReference type="InterPro" id="IPR005467">
    <property type="entry name" value="His_kinase_dom"/>
</dbReference>
<dbReference type="Proteomes" id="UP001499974">
    <property type="component" value="Unassembled WGS sequence"/>
</dbReference>
<gene>
    <name evidence="10" type="ORF">GCM10023349_05860</name>
</gene>
<name>A0ABP8WPS2_9ACTN</name>
<keyword evidence="11" id="KW-1185">Reference proteome</keyword>
<proteinExistence type="predicted"/>
<evidence type="ECO:0000256" key="3">
    <source>
        <dbReference type="ARBA" id="ARBA00012438"/>
    </source>
</evidence>
<keyword evidence="6" id="KW-0418">Kinase</keyword>
<dbReference type="PANTHER" id="PTHR42878">
    <property type="entry name" value="TWO-COMPONENT HISTIDINE KINASE"/>
    <property type="match status" value="1"/>
</dbReference>
<evidence type="ECO:0000256" key="2">
    <source>
        <dbReference type="ARBA" id="ARBA00004236"/>
    </source>
</evidence>
<dbReference type="SUPFAM" id="SSF55874">
    <property type="entry name" value="ATPase domain of HSP90 chaperone/DNA topoisomerase II/histidine kinase"/>
    <property type="match status" value="1"/>
</dbReference>
<reference evidence="11" key="1">
    <citation type="journal article" date="2019" name="Int. J. Syst. Evol. Microbiol.">
        <title>The Global Catalogue of Microorganisms (GCM) 10K type strain sequencing project: providing services to taxonomists for standard genome sequencing and annotation.</title>
        <authorList>
            <consortium name="The Broad Institute Genomics Platform"/>
            <consortium name="The Broad Institute Genome Sequencing Center for Infectious Disease"/>
            <person name="Wu L."/>
            <person name="Ma J."/>
        </authorList>
    </citation>
    <scope>NUCLEOTIDE SEQUENCE [LARGE SCALE GENOMIC DNA]</scope>
    <source>
        <strain evidence="11">JCM 18531</strain>
    </source>
</reference>
<evidence type="ECO:0000256" key="1">
    <source>
        <dbReference type="ARBA" id="ARBA00000085"/>
    </source>
</evidence>
<dbReference type="SMART" id="SM00065">
    <property type="entry name" value="GAF"/>
    <property type="match status" value="1"/>
</dbReference>
<dbReference type="RefSeq" id="WP_345519052.1">
    <property type="nucleotide sequence ID" value="NZ_BAABKM010000001.1"/>
</dbReference>
<keyword evidence="7" id="KW-0902">Two-component regulatory system</keyword>
<dbReference type="EC" id="2.7.13.3" evidence="3"/>
<comment type="subcellular location">
    <subcellularLocation>
        <location evidence="2">Cell membrane</location>
    </subcellularLocation>
</comment>
<keyword evidence="5" id="KW-0808">Transferase</keyword>
<dbReference type="CDD" id="cd00082">
    <property type="entry name" value="HisKA"/>
    <property type="match status" value="1"/>
</dbReference>
<evidence type="ECO:0000256" key="6">
    <source>
        <dbReference type="ARBA" id="ARBA00022777"/>
    </source>
</evidence>
<organism evidence="10 11">
    <name type="scientific">Nocardioides conyzicola</name>
    <dbReference type="NCBI Taxonomy" id="1651781"/>
    <lineage>
        <taxon>Bacteria</taxon>
        <taxon>Bacillati</taxon>
        <taxon>Actinomycetota</taxon>
        <taxon>Actinomycetes</taxon>
        <taxon>Propionibacteriales</taxon>
        <taxon>Nocardioidaceae</taxon>
        <taxon>Nocardioides</taxon>
    </lineage>
</organism>